<sequence length="63" mass="6839">MVAVKSRRSHRESPVECYHGDSSRFAANHRGCHVGTNAVMGDLGKNRGPVVYNRTTGLKPSVS</sequence>
<proteinExistence type="predicted"/>
<name>A0A9D3Y7T0_DREPO</name>
<evidence type="ECO:0000313" key="1">
    <source>
        <dbReference type="EMBL" id="KAH3693539.1"/>
    </source>
</evidence>
<reference evidence="1" key="2">
    <citation type="submission" date="2020-11" db="EMBL/GenBank/DDBJ databases">
        <authorList>
            <person name="McCartney M.A."/>
            <person name="Auch B."/>
            <person name="Kono T."/>
            <person name="Mallez S."/>
            <person name="Becker A."/>
            <person name="Gohl D.M."/>
            <person name="Silverstein K.A.T."/>
            <person name="Koren S."/>
            <person name="Bechman K.B."/>
            <person name="Herman A."/>
            <person name="Abrahante J.E."/>
            <person name="Garbe J."/>
        </authorList>
    </citation>
    <scope>NUCLEOTIDE SEQUENCE</scope>
    <source>
        <strain evidence="1">Duluth1</strain>
        <tissue evidence="1">Whole animal</tissue>
    </source>
</reference>
<protein>
    <submittedName>
        <fullName evidence="1">Uncharacterized protein</fullName>
    </submittedName>
</protein>
<keyword evidence="2" id="KW-1185">Reference proteome</keyword>
<gene>
    <name evidence="1" type="ORF">DPMN_080972</name>
</gene>
<dbReference type="EMBL" id="JAIWYP010000016">
    <property type="protein sequence ID" value="KAH3693539.1"/>
    <property type="molecule type" value="Genomic_DNA"/>
</dbReference>
<organism evidence="1 2">
    <name type="scientific">Dreissena polymorpha</name>
    <name type="common">Zebra mussel</name>
    <name type="synonym">Mytilus polymorpha</name>
    <dbReference type="NCBI Taxonomy" id="45954"/>
    <lineage>
        <taxon>Eukaryota</taxon>
        <taxon>Metazoa</taxon>
        <taxon>Spiralia</taxon>
        <taxon>Lophotrochozoa</taxon>
        <taxon>Mollusca</taxon>
        <taxon>Bivalvia</taxon>
        <taxon>Autobranchia</taxon>
        <taxon>Heteroconchia</taxon>
        <taxon>Euheterodonta</taxon>
        <taxon>Imparidentia</taxon>
        <taxon>Neoheterodontei</taxon>
        <taxon>Myida</taxon>
        <taxon>Dreissenoidea</taxon>
        <taxon>Dreissenidae</taxon>
        <taxon>Dreissena</taxon>
    </lineage>
</organism>
<evidence type="ECO:0000313" key="2">
    <source>
        <dbReference type="Proteomes" id="UP000828390"/>
    </source>
</evidence>
<accession>A0A9D3Y7T0</accession>
<reference evidence="1" key="1">
    <citation type="journal article" date="2019" name="bioRxiv">
        <title>The Genome of the Zebra Mussel, Dreissena polymorpha: A Resource for Invasive Species Research.</title>
        <authorList>
            <person name="McCartney M.A."/>
            <person name="Auch B."/>
            <person name="Kono T."/>
            <person name="Mallez S."/>
            <person name="Zhang Y."/>
            <person name="Obille A."/>
            <person name="Becker A."/>
            <person name="Abrahante J.E."/>
            <person name="Garbe J."/>
            <person name="Badalamenti J.P."/>
            <person name="Herman A."/>
            <person name="Mangelson H."/>
            <person name="Liachko I."/>
            <person name="Sullivan S."/>
            <person name="Sone E.D."/>
            <person name="Koren S."/>
            <person name="Silverstein K.A.T."/>
            <person name="Beckman K.B."/>
            <person name="Gohl D.M."/>
        </authorList>
    </citation>
    <scope>NUCLEOTIDE SEQUENCE</scope>
    <source>
        <strain evidence="1">Duluth1</strain>
        <tissue evidence="1">Whole animal</tissue>
    </source>
</reference>
<comment type="caution">
    <text evidence="1">The sequence shown here is derived from an EMBL/GenBank/DDBJ whole genome shotgun (WGS) entry which is preliminary data.</text>
</comment>
<dbReference type="Proteomes" id="UP000828390">
    <property type="component" value="Unassembled WGS sequence"/>
</dbReference>
<dbReference type="AlphaFoldDB" id="A0A9D3Y7T0"/>